<gene>
    <name evidence="3" type="ORF">N1851_010759</name>
</gene>
<dbReference type="EMBL" id="JAOPHQ010001996">
    <property type="protein sequence ID" value="KAK0148813.1"/>
    <property type="molecule type" value="Genomic_DNA"/>
</dbReference>
<keyword evidence="4" id="KW-1185">Reference proteome</keyword>
<proteinExistence type="predicted"/>
<evidence type="ECO:0000259" key="2">
    <source>
        <dbReference type="SMART" id="SM00343"/>
    </source>
</evidence>
<dbReference type="Gene3D" id="4.10.60.10">
    <property type="entry name" value="Zinc finger, CCHC-type"/>
    <property type="match status" value="1"/>
</dbReference>
<name>A0AA47MY29_MERPO</name>
<evidence type="ECO:0000256" key="1">
    <source>
        <dbReference type="SAM" id="MobiDB-lite"/>
    </source>
</evidence>
<accession>A0AA47MY29</accession>
<dbReference type="InterPro" id="IPR001878">
    <property type="entry name" value="Znf_CCHC"/>
</dbReference>
<evidence type="ECO:0000313" key="3">
    <source>
        <dbReference type="EMBL" id="KAK0148813.1"/>
    </source>
</evidence>
<sequence length="687" mass="77920">MEDKRRKLNRLEEVKRLNAAKARVKVYDQAEENVKAVDLLYEVKPSTSQAFHTSSPPFIPKPLPVPTQALNAASSPFIPQSPTGLSQNQASPTSMPMPHAQNSSDLINVIAEAISANRLPTPEPAVFTGDPLKYKDWRMSFETLIDRKNIPQKEKLYYLRQYLGGTAKRAVEGFFLLGTEAAYESAWQLLEKRFGDPFIIGKSFRNKLHDWPKINSKDARELRDFADFLRSCEAAMPYIKTLEVLNDCNENQKILLKLPDWLVSRWNRKAMEAGQAYSEYPLFKEFVDFLSKEADLACDPISSVQALKGVESDKPKYPRSHTVQAKTLSTNTSQNNIPSCIFCKRVGHVIAKCRKLAENTFQDRVKFVQAEKLCFGCLKTGHHSRSCDNRSTCEKCQKRHPTCLHDDQFRERLRSTPLRRDISKEILPKREIAATATTNRVMQEGPNTQTSLISDTTFILDEVAQDLDTSKKNVSLWLSTMSSRSMVINCQKIRNLQVRGYNFKKRILLPPLFTREFIPADRAHIPTSETALKWPHLEKLADKIPPPLDCEVGLLIGHNCQQALLPREILSGEETHPYAQRTDLGWSIVGRSNPASDFVDAIGTSHRIIVRQVTPSVQPSVELKGEVHFVCRTQIKEITPTEIIRALKSDFTDHTADDNSGRPSLLVYCEKWDKAEGKRTLQTPTSF</sequence>
<feature type="domain" description="CCHC-type" evidence="2">
    <location>
        <begin position="373"/>
        <end position="389"/>
    </location>
</feature>
<dbReference type="GO" id="GO:0008270">
    <property type="term" value="F:zinc ion binding"/>
    <property type="evidence" value="ECO:0007669"/>
    <property type="project" value="InterPro"/>
</dbReference>
<dbReference type="InterPro" id="IPR005312">
    <property type="entry name" value="DUF1759"/>
</dbReference>
<dbReference type="AlphaFoldDB" id="A0AA47MY29"/>
<dbReference type="GO" id="GO:0003676">
    <property type="term" value="F:nucleic acid binding"/>
    <property type="evidence" value="ECO:0007669"/>
    <property type="project" value="InterPro"/>
</dbReference>
<dbReference type="PANTHER" id="PTHR47331:SF5">
    <property type="entry name" value="RIBONUCLEASE H"/>
    <property type="match status" value="1"/>
</dbReference>
<comment type="caution">
    <text evidence="3">The sequence shown here is derived from an EMBL/GenBank/DDBJ whole genome shotgun (WGS) entry which is preliminary data.</text>
</comment>
<dbReference type="Proteomes" id="UP001174136">
    <property type="component" value="Unassembled WGS sequence"/>
</dbReference>
<feature type="domain" description="CCHC-type" evidence="2">
    <location>
        <begin position="339"/>
        <end position="355"/>
    </location>
</feature>
<dbReference type="PANTHER" id="PTHR47331">
    <property type="entry name" value="PHD-TYPE DOMAIN-CONTAINING PROTEIN"/>
    <property type="match status" value="1"/>
</dbReference>
<dbReference type="Pfam" id="PF03564">
    <property type="entry name" value="DUF1759"/>
    <property type="match status" value="1"/>
</dbReference>
<dbReference type="SMART" id="SM00343">
    <property type="entry name" value="ZnF_C2HC"/>
    <property type="match status" value="2"/>
</dbReference>
<protein>
    <recommendedName>
        <fullName evidence="2">CCHC-type domain-containing protein</fullName>
    </recommendedName>
</protein>
<organism evidence="3 4">
    <name type="scientific">Merluccius polli</name>
    <name type="common">Benguela hake</name>
    <name type="synonym">Merluccius cadenati</name>
    <dbReference type="NCBI Taxonomy" id="89951"/>
    <lineage>
        <taxon>Eukaryota</taxon>
        <taxon>Metazoa</taxon>
        <taxon>Chordata</taxon>
        <taxon>Craniata</taxon>
        <taxon>Vertebrata</taxon>
        <taxon>Euteleostomi</taxon>
        <taxon>Actinopterygii</taxon>
        <taxon>Neopterygii</taxon>
        <taxon>Teleostei</taxon>
        <taxon>Neoteleostei</taxon>
        <taxon>Acanthomorphata</taxon>
        <taxon>Zeiogadaria</taxon>
        <taxon>Gadariae</taxon>
        <taxon>Gadiformes</taxon>
        <taxon>Gadoidei</taxon>
        <taxon>Merlucciidae</taxon>
        <taxon>Merluccius</taxon>
    </lineage>
</organism>
<reference evidence="3" key="1">
    <citation type="journal article" date="2023" name="Front. Mar. Sci.">
        <title>A new Merluccius polli reference genome to investigate the effects of global change in West African waters.</title>
        <authorList>
            <person name="Mateo J.L."/>
            <person name="Blanco-Fernandez C."/>
            <person name="Garcia-Vazquez E."/>
            <person name="Machado-Schiaffino G."/>
        </authorList>
    </citation>
    <scope>NUCLEOTIDE SEQUENCE</scope>
    <source>
        <strain evidence="3">C29</strain>
        <tissue evidence="3">Fin</tissue>
    </source>
</reference>
<evidence type="ECO:0000313" key="4">
    <source>
        <dbReference type="Proteomes" id="UP001174136"/>
    </source>
</evidence>
<feature type="region of interest" description="Disordered" evidence="1">
    <location>
        <begin position="74"/>
        <end position="98"/>
    </location>
</feature>